<dbReference type="AlphaFoldDB" id="A0A8B6C654"/>
<evidence type="ECO:0008006" key="4">
    <source>
        <dbReference type="Google" id="ProtNLM"/>
    </source>
</evidence>
<evidence type="ECO:0000313" key="3">
    <source>
        <dbReference type="Proteomes" id="UP000596742"/>
    </source>
</evidence>
<gene>
    <name evidence="2" type="ORF">MGAL_10B079938</name>
</gene>
<dbReference type="OrthoDB" id="6156409at2759"/>
<dbReference type="Proteomes" id="UP000596742">
    <property type="component" value="Unassembled WGS sequence"/>
</dbReference>
<feature type="compositionally biased region" description="Polar residues" evidence="1">
    <location>
        <begin position="21"/>
        <end position="32"/>
    </location>
</feature>
<evidence type="ECO:0000313" key="2">
    <source>
        <dbReference type="EMBL" id="VDH99887.1"/>
    </source>
</evidence>
<evidence type="ECO:0000256" key="1">
    <source>
        <dbReference type="SAM" id="MobiDB-lite"/>
    </source>
</evidence>
<proteinExistence type="predicted"/>
<organism evidence="2 3">
    <name type="scientific">Mytilus galloprovincialis</name>
    <name type="common">Mediterranean mussel</name>
    <dbReference type="NCBI Taxonomy" id="29158"/>
    <lineage>
        <taxon>Eukaryota</taxon>
        <taxon>Metazoa</taxon>
        <taxon>Spiralia</taxon>
        <taxon>Lophotrochozoa</taxon>
        <taxon>Mollusca</taxon>
        <taxon>Bivalvia</taxon>
        <taxon>Autobranchia</taxon>
        <taxon>Pteriomorphia</taxon>
        <taxon>Mytilida</taxon>
        <taxon>Mytiloidea</taxon>
        <taxon>Mytilidae</taxon>
        <taxon>Mytilinae</taxon>
        <taxon>Mytilus</taxon>
    </lineage>
</organism>
<name>A0A8B6C654_MYTGA</name>
<dbReference type="EMBL" id="UYJE01001185">
    <property type="protein sequence ID" value="VDH99887.1"/>
    <property type="molecule type" value="Genomic_DNA"/>
</dbReference>
<feature type="region of interest" description="Disordered" evidence="1">
    <location>
        <begin position="1"/>
        <end position="61"/>
    </location>
</feature>
<sequence length="199" mass="23458">MIDPCDKGQSKLKRVNRVELPSTSLKNPNPETSSKRLKKRSNKKSDKKPTGSDSDEELNKAYDQCVKEDSLLPILKQELRLKIQTRRLSEGQGELLPERAEPKVYELTVEEREKYQRRLLQNRDSLRRSRQKEIRHEEMLRQTFDTESSKEEHLKRQKLQLLTEKEDLMRRLKESGMDINENTSSFICNGCKQSIKYPP</sequence>
<comment type="caution">
    <text evidence="2">The sequence shown here is derived from an EMBL/GenBank/DDBJ whole genome shotgun (WGS) entry which is preliminary data.</text>
</comment>
<keyword evidence="3" id="KW-1185">Reference proteome</keyword>
<reference evidence="2" key="1">
    <citation type="submission" date="2018-11" db="EMBL/GenBank/DDBJ databases">
        <authorList>
            <person name="Alioto T."/>
            <person name="Alioto T."/>
        </authorList>
    </citation>
    <scope>NUCLEOTIDE SEQUENCE</scope>
</reference>
<accession>A0A8B6C654</accession>
<protein>
    <recommendedName>
        <fullName evidence="4">BZIP domain-containing protein</fullName>
    </recommendedName>
</protein>